<dbReference type="GO" id="GO:0031405">
    <property type="term" value="F:lipoic acid binding"/>
    <property type="evidence" value="ECO:0007669"/>
    <property type="project" value="TreeGrafter"/>
</dbReference>
<feature type="compositionally biased region" description="Low complexity" evidence="6">
    <location>
        <begin position="491"/>
        <end position="502"/>
    </location>
</feature>
<evidence type="ECO:0000256" key="2">
    <source>
        <dbReference type="ARBA" id="ARBA00007317"/>
    </source>
</evidence>
<dbReference type="AlphaFoldDB" id="A0A3R7DBV4"/>
<dbReference type="Pfam" id="PF00198">
    <property type="entry name" value="2-oxoacid_dh"/>
    <property type="match status" value="1"/>
</dbReference>
<dbReference type="OrthoDB" id="56234at2157"/>
<feature type="domain" description="Peripheral subunit-binding (PSBD)" evidence="8">
    <location>
        <begin position="199"/>
        <end position="236"/>
    </location>
</feature>
<comment type="caution">
    <text evidence="9">The sequence shown here is derived from an EMBL/GenBank/DDBJ whole genome shotgun (WGS) entry which is preliminary data.</text>
</comment>
<dbReference type="InterPro" id="IPR004167">
    <property type="entry name" value="PSBD"/>
</dbReference>
<feature type="compositionally biased region" description="Acidic residues" evidence="6">
    <location>
        <begin position="95"/>
        <end position="105"/>
    </location>
</feature>
<comment type="similarity">
    <text evidence="2">Belongs to the 2-oxoacid dehydrogenase family.</text>
</comment>
<dbReference type="RefSeq" id="WP_120243098.1">
    <property type="nucleotide sequence ID" value="NZ_RAPO01000001.1"/>
</dbReference>
<dbReference type="Proteomes" id="UP000283805">
    <property type="component" value="Unassembled WGS sequence"/>
</dbReference>
<dbReference type="PROSITE" id="PS51826">
    <property type="entry name" value="PSBD"/>
    <property type="match status" value="2"/>
</dbReference>
<keyword evidence="3 9" id="KW-0808">Transferase</keyword>
<dbReference type="Gene3D" id="4.10.320.10">
    <property type="entry name" value="E3-binding domain"/>
    <property type="match status" value="2"/>
</dbReference>
<dbReference type="GO" id="GO:0005737">
    <property type="term" value="C:cytoplasm"/>
    <property type="evidence" value="ECO:0007669"/>
    <property type="project" value="TreeGrafter"/>
</dbReference>
<dbReference type="Pfam" id="PF02817">
    <property type="entry name" value="E3_binding"/>
    <property type="match status" value="2"/>
</dbReference>
<proteinExistence type="inferred from homology"/>
<evidence type="ECO:0000313" key="9">
    <source>
        <dbReference type="EMBL" id="RKD97573.1"/>
    </source>
</evidence>
<evidence type="ECO:0000256" key="4">
    <source>
        <dbReference type="ARBA" id="ARBA00022823"/>
    </source>
</evidence>
<dbReference type="InterPro" id="IPR001078">
    <property type="entry name" value="2-oxoacid_DH_actylTfrase"/>
</dbReference>
<dbReference type="GO" id="GO:0016407">
    <property type="term" value="F:acetyltransferase activity"/>
    <property type="evidence" value="ECO:0007669"/>
    <property type="project" value="TreeGrafter"/>
</dbReference>
<accession>A0A3R7DBV4</accession>
<evidence type="ECO:0000313" key="10">
    <source>
        <dbReference type="Proteomes" id="UP000283805"/>
    </source>
</evidence>
<dbReference type="SUPFAM" id="SSF47005">
    <property type="entry name" value="Peripheral subunit-binding domain of 2-oxo acid dehydrogenase complex"/>
    <property type="match status" value="2"/>
</dbReference>
<feature type="compositionally biased region" description="Low complexity" evidence="6">
    <location>
        <begin position="186"/>
        <end position="196"/>
    </location>
</feature>
<dbReference type="PANTHER" id="PTHR43178:SF5">
    <property type="entry name" value="LIPOAMIDE ACYLTRANSFERASE COMPONENT OF BRANCHED-CHAIN ALPHA-KETO ACID DEHYDROGENASE COMPLEX, MITOCHONDRIAL"/>
    <property type="match status" value="1"/>
</dbReference>
<dbReference type="InterPro" id="IPR023213">
    <property type="entry name" value="CAT-like_dom_sf"/>
</dbReference>
<protein>
    <submittedName>
        <fullName evidence="9">Pyruvate dehydrogenase E2 component (Dihydrolipoamide acetyltransferase)</fullName>
    </submittedName>
</protein>
<dbReference type="InterPro" id="IPR000089">
    <property type="entry name" value="Biotin_lipoyl"/>
</dbReference>
<feature type="region of interest" description="Disordered" evidence="6">
    <location>
        <begin position="94"/>
        <end position="203"/>
    </location>
</feature>
<organism evidence="9 10">
    <name type="scientific">Halopiger aswanensis</name>
    <dbReference type="NCBI Taxonomy" id="148449"/>
    <lineage>
        <taxon>Archaea</taxon>
        <taxon>Methanobacteriati</taxon>
        <taxon>Methanobacteriota</taxon>
        <taxon>Stenosarchaea group</taxon>
        <taxon>Halobacteria</taxon>
        <taxon>Halobacteriales</taxon>
        <taxon>Natrialbaceae</taxon>
        <taxon>Halopiger</taxon>
    </lineage>
</organism>
<evidence type="ECO:0000256" key="5">
    <source>
        <dbReference type="ARBA" id="ARBA00023315"/>
    </source>
</evidence>
<gene>
    <name evidence="9" type="ORF">ATJ93_0562</name>
</gene>
<keyword evidence="5" id="KW-0012">Acyltransferase</keyword>
<feature type="region of interest" description="Disordered" evidence="6">
    <location>
        <begin position="491"/>
        <end position="525"/>
    </location>
</feature>
<dbReference type="InterPro" id="IPR036625">
    <property type="entry name" value="E3-bd_dom_sf"/>
</dbReference>
<dbReference type="InterPro" id="IPR003718">
    <property type="entry name" value="OsmC/Ohr_fam"/>
</dbReference>
<dbReference type="CDD" id="cd06849">
    <property type="entry name" value="lipoyl_domain"/>
    <property type="match status" value="1"/>
</dbReference>
<dbReference type="Gene3D" id="2.40.50.100">
    <property type="match status" value="1"/>
</dbReference>
<comment type="cofactor">
    <cofactor evidence="1">
        <name>(R)-lipoate</name>
        <dbReference type="ChEBI" id="CHEBI:83088"/>
    </cofactor>
</comment>
<dbReference type="EMBL" id="RAPO01000001">
    <property type="protein sequence ID" value="RKD97573.1"/>
    <property type="molecule type" value="Genomic_DNA"/>
</dbReference>
<evidence type="ECO:0000259" key="8">
    <source>
        <dbReference type="PROSITE" id="PS51826"/>
    </source>
</evidence>
<dbReference type="PANTHER" id="PTHR43178">
    <property type="entry name" value="DIHYDROLIPOAMIDE ACETYLTRANSFERASE COMPONENT OF PYRUVATE DEHYDROGENASE COMPLEX"/>
    <property type="match status" value="1"/>
</dbReference>
<dbReference type="SUPFAM" id="SSF82784">
    <property type="entry name" value="OsmC-like"/>
    <property type="match status" value="1"/>
</dbReference>
<keyword evidence="4" id="KW-0450">Lipoyl</keyword>
<dbReference type="Pfam" id="PF00364">
    <property type="entry name" value="Biotin_lipoyl"/>
    <property type="match status" value="1"/>
</dbReference>
<dbReference type="Gene3D" id="3.30.559.10">
    <property type="entry name" value="Chloramphenicol acetyltransferase-like domain"/>
    <property type="match status" value="1"/>
</dbReference>
<dbReference type="InterPro" id="IPR036102">
    <property type="entry name" value="OsmC/Ohrsf"/>
</dbReference>
<dbReference type="Pfam" id="PF02566">
    <property type="entry name" value="OsmC"/>
    <property type="match status" value="1"/>
</dbReference>
<dbReference type="InterPro" id="IPR003016">
    <property type="entry name" value="2-oxoA_DH_lipoyl-BS"/>
</dbReference>
<evidence type="ECO:0000256" key="1">
    <source>
        <dbReference type="ARBA" id="ARBA00001938"/>
    </source>
</evidence>
<dbReference type="PROSITE" id="PS00189">
    <property type="entry name" value="LIPOYL"/>
    <property type="match status" value="1"/>
</dbReference>
<feature type="domain" description="Peripheral subunit-binding (PSBD)" evidence="8">
    <location>
        <begin position="144"/>
        <end position="181"/>
    </location>
</feature>
<dbReference type="InterPro" id="IPR015946">
    <property type="entry name" value="KH_dom-like_a/b"/>
</dbReference>
<evidence type="ECO:0000256" key="6">
    <source>
        <dbReference type="SAM" id="MobiDB-lite"/>
    </source>
</evidence>
<dbReference type="SUPFAM" id="SSF52777">
    <property type="entry name" value="CoA-dependent acyltransferases"/>
    <property type="match status" value="1"/>
</dbReference>
<dbReference type="PROSITE" id="PS50968">
    <property type="entry name" value="BIOTINYL_LIPOYL"/>
    <property type="match status" value="1"/>
</dbReference>
<feature type="domain" description="Lipoyl-binding" evidence="7">
    <location>
        <begin position="2"/>
        <end position="77"/>
    </location>
</feature>
<keyword evidence="9" id="KW-0670">Pyruvate</keyword>
<dbReference type="Gene3D" id="3.30.300.20">
    <property type="match status" value="1"/>
</dbReference>
<dbReference type="InterPro" id="IPR050743">
    <property type="entry name" value="2-oxoacid_DH_E2_comp"/>
</dbReference>
<sequence>MGYIVRMPKLGLEMESGELLEWHVDEGASVSEGDLVAEVESEKSIGEVDAREDGVLRRTYLSAGESVPPGTPIGIVAPSEADIGDLEAEAKADLEGDAAEADAAEADAGGGAEPEATANGAGAGASTGHATGGRSGTEAGNEIKASPRARERAEELGVDLATVDGTGYQGSITENDVERAAETADGETAGGATSAADVDASPRARRRAEELGVDLATVEGTGYQGAVTEADVEAAAAAADEAGGGASRTLAEERPFDGMRRTIASRLGESYREAVHVTVHREADAEALLSAAAAADDSLETDVSVQDVLLRAVSATLEEHPAFNATFEDDVHELWEEHNVGIAVDVEQGLIAPVLSDVGSKSLAEIADDRRTLVERATGGDYTMDDLRGGTFTVTNLGVLGVESFDPIINPPQVAILGVDAIEEQPVRAGGSSDDGDAPDLEWRRYLPFDLSFDHRVVDGADAARFLETLVEHVEDPWPLLPDEVRDAADRGAATRTGAGTASDPTDAPADTEMPGRTVTATNPDELRGRIEAGSFEWSYDEPAAEGGTETGPTPVDVFLGGLASCLSLSTRFQAEKRDVSVGEISVTTDATPETGSVERIEATIHIASDADDDTVERIVTLAERGCHVSQLLREDLELDLSWDRI</sequence>
<reference evidence="9 10" key="1">
    <citation type="submission" date="2018-09" db="EMBL/GenBank/DDBJ databases">
        <title>Genomic Encyclopedia of Archaeal and Bacterial Type Strains, Phase II (KMG-II): from individual species to whole genera.</title>
        <authorList>
            <person name="Goeker M."/>
        </authorList>
    </citation>
    <scope>NUCLEOTIDE SEQUENCE [LARGE SCALE GENOMIC DNA]</scope>
    <source>
        <strain evidence="9 10">DSM 13151</strain>
    </source>
</reference>
<evidence type="ECO:0000259" key="7">
    <source>
        <dbReference type="PROSITE" id="PS50968"/>
    </source>
</evidence>
<dbReference type="SUPFAM" id="SSF51230">
    <property type="entry name" value="Single hybrid motif"/>
    <property type="match status" value="1"/>
</dbReference>
<feature type="compositionally biased region" description="Gly residues" evidence="6">
    <location>
        <begin position="121"/>
        <end position="135"/>
    </location>
</feature>
<evidence type="ECO:0000256" key="3">
    <source>
        <dbReference type="ARBA" id="ARBA00022679"/>
    </source>
</evidence>
<keyword evidence="10" id="KW-1185">Reference proteome</keyword>
<name>A0A3R7DBV4_9EURY</name>
<dbReference type="InterPro" id="IPR011053">
    <property type="entry name" value="Single_hybrid_motif"/>
</dbReference>